<evidence type="ECO:0000256" key="1">
    <source>
        <dbReference type="SAM" id="SignalP"/>
    </source>
</evidence>
<name>A0A5C5ZMD1_9BACT</name>
<dbReference type="EMBL" id="SJPQ01000002">
    <property type="protein sequence ID" value="TWT88256.1"/>
    <property type="molecule type" value="Genomic_DNA"/>
</dbReference>
<keyword evidence="3" id="KW-1185">Reference proteome</keyword>
<feature type="signal peptide" evidence="1">
    <location>
        <begin position="1"/>
        <end position="25"/>
    </location>
</feature>
<dbReference type="Proteomes" id="UP000315440">
    <property type="component" value="Unassembled WGS sequence"/>
</dbReference>
<proteinExistence type="predicted"/>
<feature type="chain" id="PRO_5023107807" description="PEP-CTERM protein-sorting domain-containing protein" evidence="1">
    <location>
        <begin position="26"/>
        <end position="284"/>
    </location>
</feature>
<dbReference type="AlphaFoldDB" id="A0A5C5ZMD1"/>
<reference evidence="2 3" key="1">
    <citation type="submission" date="2019-02" db="EMBL/GenBank/DDBJ databases">
        <title>Deep-cultivation of Planctomycetes and their phenomic and genomic characterization uncovers novel biology.</title>
        <authorList>
            <person name="Wiegand S."/>
            <person name="Jogler M."/>
            <person name="Boedeker C."/>
            <person name="Pinto D."/>
            <person name="Vollmers J."/>
            <person name="Rivas-Marin E."/>
            <person name="Kohn T."/>
            <person name="Peeters S.H."/>
            <person name="Heuer A."/>
            <person name="Rast P."/>
            <person name="Oberbeckmann S."/>
            <person name="Bunk B."/>
            <person name="Jeske O."/>
            <person name="Meyerdierks A."/>
            <person name="Storesund J.E."/>
            <person name="Kallscheuer N."/>
            <person name="Luecker S."/>
            <person name="Lage O.M."/>
            <person name="Pohl T."/>
            <person name="Merkel B.J."/>
            <person name="Hornburger P."/>
            <person name="Mueller R.-W."/>
            <person name="Bruemmer F."/>
            <person name="Labrenz M."/>
            <person name="Spormann A.M."/>
            <person name="Op Den Camp H."/>
            <person name="Overmann J."/>
            <person name="Amann R."/>
            <person name="Jetten M.S.M."/>
            <person name="Mascher T."/>
            <person name="Medema M.H."/>
            <person name="Devos D.P."/>
            <person name="Kaster A.-K."/>
            <person name="Ovreas L."/>
            <person name="Rohde M."/>
            <person name="Galperin M.Y."/>
            <person name="Jogler C."/>
        </authorList>
    </citation>
    <scope>NUCLEOTIDE SEQUENCE [LARGE SCALE GENOMIC DNA]</scope>
    <source>
        <strain evidence="2 3">Mal64</strain>
    </source>
</reference>
<keyword evidence="1" id="KW-0732">Signal</keyword>
<accession>A0A5C5ZMD1</accession>
<organism evidence="2 3">
    <name type="scientific">Pseudobythopirellula maris</name>
    <dbReference type="NCBI Taxonomy" id="2527991"/>
    <lineage>
        <taxon>Bacteria</taxon>
        <taxon>Pseudomonadati</taxon>
        <taxon>Planctomycetota</taxon>
        <taxon>Planctomycetia</taxon>
        <taxon>Pirellulales</taxon>
        <taxon>Lacipirellulaceae</taxon>
        <taxon>Pseudobythopirellula</taxon>
    </lineage>
</organism>
<sequence length="284" mass="29007" precursor="true">MSYISRGRLVALLAAAALAGGPLQAAVEVNSFEPASLTTTPDVWYASDVRAAGTASIVDLTGVGGDLETNQPLPTGAALLTTGFSNDDKAEVATYNDFGDAATLLNSATVAYSYHKATVAGGNAAAAPSIKLGIYAAGGTGDNYGQLVYEPYLNVPGNPTADAWQDVTVLSDSGLWWWTGGFELPNGAGGPPYRTLADWAVALATADAVDFAAARVVSIAVGVGTYNQGQAGYFDDVMLSSDTGVDVMYDFQAASGGVIPEPSLALCLAGCLTSLGLMTTRRRG</sequence>
<comment type="caution">
    <text evidence="2">The sequence shown here is derived from an EMBL/GenBank/DDBJ whole genome shotgun (WGS) entry which is preliminary data.</text>
</comment>
<evidence type="ECO:0000313" key="3">
    <source>
        <dbReference type="Proteomes" id="UP000315440"/>
    </source>
</evidence>
<protein>
    <recommendedName>
        <fullName evidence="4">PEP-CTERM protein-sorting domain-containing protein</fullName>
    </recommendedName>
</protein>
<evidence type="ECO:0008006" key="4">
    <source>
        <dbReference type="Google" id="ProtNLM"/>
    </source>
</evidence>
<gene>
    <name evidence="2" type="ORF">Mal64_17350</name>
</gene>
<dbReference type="OrthoDB" id="8479207at2"/>
<evidence type="ECO:0000313" key="2">
    <source>
        <dbReference type="EMBL" id="TWT88256.1"/>
    </source>
</evidence>
<dbReference type="RefSeq" id="WP_146399160.1">
    <property type="nucleotide sequence ID" value="NZ_SJPQ01000002.1"/>
</dbReference>